<keyword evidence="2" id="KW-0812">Transmembrane</keyword>
<feature type="region of interest" description="Disordered" evidence="1">
    <location>
        <begin position="150"/>
        <end position="213"/>
    </location>
</feature>
<evidence type="ECO:0000313" key="4">
    <source>
        <dbReference type="Proteomes" id="UP000761534"/>
    </source>
</evidence>
<dbReference type="OrthoDB" id="4097146at2759"/>
<feature type="region of interest" description="Disordered" evidence="1">
    <location>
        <begin position="319"/>
        <end position="343"/>
    </location>
</feature>
<evidence type="ECO:0000256" key="2">
    <source>
        <dbReference type="SAM" id="Phobius"/>
    </source>
</evidence>
<dbReference type="EMBL" id="SWFS01000495">
    <property type="protein sequence ID" value="KAA8900785.1"/>
    <property type="molecule type" value="Genomic_DNA"/>
</dbReference>
<feature type="compositionally biased region" description="Basic residues" evidence="1">
    <location>
        <begin position="188"/>
        <end position="205"/>
    </location>
</feature>
<name>A0A642UKK1_9ASCO</name>
<dbReference type="VEuPathDB" id="FungiDB:TRICI_006164"/>
<keyword evidence="4" id="KW-1185">Reference proteome</keyword>
<sequence length="508" mass="55727">MDVEMESPFDDPSPGLSSGSVDSPVIRDKQFFLRSPAQEDGRRTKTGVLEDSPTKKLVDGGGPVGLGLTTTTTENKSRHGSISSLPSELGIRSIPSSQDFDFGVNSLHPNQFDDPIDPEDKEFSTAENSVVLESPDVSPNKMVTAAFSPERKPYISCSNPLPNSNLKVQPQTGLRSVSDTGEAGPFVTKKKSRASRSRSRRQAKHGHNDSQGASLIQHAANEPIEWYHPPKTGLPLQGIQVRDLGPREKSSFDDDATITGLVPIYKTPGQFPFRGSINQLPRAKPSNDTMVDDVDQPHSPPPPPQIVLSDSMHQIALDNASSKASTDNKKHHKRFPTPPSTARLMQGRYNQRRETTNHLLPSMAYHHPRLPSPPLRRVDILGPTDADSIHSNLGIPYDVGHPPSTILEKFYRDPHTDAIYDIDVEASGQVYEKTTDAYGRPLCPHLTARSFLGIFTLFPPLWLLMGTGYLDRSVGIIPQTEKFIALVLATIFFTIVVICIIIGFVVGT</sequence>
<feature type="compositionally biased region" description="Basic and acidic residues" evidence="1">
    <location>
        <begin position="25"/>
        <end position="43"/>
    </location>
</feature>
<keyword evidence="2" id="KW-1133">Transmembrane helix</keyword>
<organism evidence="3 4">
    <name type="scientific">Trichomonascus ciferrii</name>
    <dbReference type="NCBI Taxonomy" id="44093"/>
    <lineage>
        <taxon>Eukaryota</taxon>
        <taxon>Fungi</taxon>
        <taxon>Dikarya</taxon>
        <taxon>Ascomycota</taxon>
        <taxon>Saccharomycotina</taxon>
        <taxon>Dipodascomycetes</taxon>
        <taxon>Dipodascales</taxon>
        <taxon>Trichomonascaceae</taxon>
        <taxon>Trichomonascus</taxon>
        <taxon>Trichomonascus ciferrii complex</taxon>
    </lineage>
</organism>
<accession>A0A642UKK1</accession>
<feature type="transmembrane region" description="Helical" evidence="2">
    <location>
        <begin position="451"/>
        <end position="471"/>
    </location>
</feature>
<keyword evidence="2" id="KW-0472">Membrane</keyword>
<protein>
    <submittedName>
        <fullName evidence="3">Uncharacterized protein</fullName>
    </submittedName>
</protein>
<gene>
    <name evidence="3" type="ORF">TRICI_006164</name>
</gene>
<dbReference type="Proteomes" id="UP000761534">
    <property type="component" value="Unassembled WGS sequence"/>
</dbReference>
<feature type="compositionally biased region" description="Polar residues" evidence="1">
    <location>
        <begin position="156"/>
        <end position="179"/>
    </location>
</feature>
<comment type="caution">
    <text evidence="3">The sequence shown here is derived from an EMBL/GenBank/DDBJ whole genome shotgun (WGS) entry which is preliminary data.</text>
</comment>
<evidence type="ECO:0000256" key="1">
    <source>
        <dbReference type="SAM" id="MobiDB-lite"/>
    </source>
</evidence>
<dbReference type="AlphaFoldDB" id="A0A642UKK1"/>
<proteinExistence type="predicted"/>
<reference evidence="3" key="1">
    <citation type="journal article" date="2019" name="G3 (Bethesda)">
        <title>Genome Assemblies of Two Rare Opportunistic Yeast Pathogens: Diutina rugosa (syn. Candida rugosa) and Trichomonascus ciferrii (syn. Candida ciferrii).</title>
        <authorList>
            <person name="Mixao V."/>
            <person name="Saus E."/>
            <person name="Hansen A.P."/>
            <person name="Lass-Florl C."/>
            <person name="Gabaldon T."/>
        </authorList>
    </citation>
    <scope>NUCLEOTIDE SEQUENCE</scope>
    <source>
        <strain evidence="3">CBS 4856</strain>
    </source>
</reference>
<evidence type="ECO:0000313" key="3">
    <source>
        <dbReference type="EMBL" id="KAA8900785.1"/>
    </source>
</evidence>
<feature type="region of interest" description="Disordered" evidence="1">
    <location>
        <begin position="1"/>
        <end position="125"/>
    </location>
</feature>
<feature type="region of interest" description="Disordered" evidence="1">
    <location>
        <begin position="279"/>
        <end position="303"/>
    </location>
</feature>
<feature type="transmembrane region" description="Helical" evidence="2">
    <location>
        <begin position="483"/>
        <end position="506"/>
    </location>
</feature>